<accession>A0ABY3X608</accession>
<evidence type="ECO:0000256" key="1">
    <source>
        <dbReference type="SAM" id="SignalP"/>
    </source>
</evidence>
<keyword evidence="3" id="KW-1185">Reference proteome</keyword>
<name>A0ABY3X608_9GAMM</name>
<evidence type="ECO:0008006" key="4">
    <source>
        <dbReference type="Google" id="ProtNLM"/>
    </source>
</evidence>
<protein>
    <recommendedName>
        <fullName evidence="4">Lipoprotein</fullName>
    </recommendedName>
</protein>
<proteinExistence type="predicted"/>
<reference evidence="2 3" key="1">
    <citation type="submission" date="2022-03" db="EMBL/GenBank/DDBJ databases">
        <title>Ignatzschineria rhizosphaerae HR5S32.</title>
        <authorList>
            <person name="Sun J.Q."/>
            <person name="Feng J.Y."/>
        </authorList>
    </citation>
    <scope>NUCLEOTIDE SEQUENCE [LARGE SCALE GENOMIC DNA]</scope>
    <source>
        <strain evidence="2 3">HR5S32</strain>
    </source>
</reference>
<evidence type="ECO:0000313" key="3">
    <source>
        <dbReference type="Proteomes" id="UP000829542"/>
    </source>
</evidence>
<dbReference type="EMBL" id="CP093379">
    <property type="protein sequence ID" value="UNM97330.1"/>
    <property type="molecule type" value="Genomic_DNA"/>
</dbReference>
<evidence type="ECO:0000313" key="2">
    <source>
        <dbReference type="EMBL" id="UNM97330.1"/>
    </source>
</evidence>
<keyword evidence="1" id="KW-0732">Signal</keyword>
<feature type="chain" id="PRO_5046564560" description="Lipoprotein" evidence="1">
    <location>
        <begin position="18"/>
        <end position="159"/>
    </location>
</feature>
<feature type="signal peptide" evidence="1">
    <location>
        <begin position="1"/>
        <end position="17"/>
    </location>
</feature>
<dbReference type="PROSITE" id="PS51257">
    <property type="entry name" value="PROKAR_LIPOPROTEIN"/>
    <property type="match status" value="1"/>
</dbReference>
<dbReference type="Proteomes" id="UP000829542">
    <property type="component" value="Chromosome"/>
</dbReference>
<dbReference type="RefSeq" id="WP_242152634.1">
    <property type="nucleotide sequence ID" value="NZ_CP093379.1"/>
</dbReference>
<gene>
    <name evidence="2" type="ORF">MMG00_05635</name>
</gene>
<organism evidence="2 3">
    <name type="scientific">Ignatzschineria rhizosphaerae</name>
    <dbReference type="NCBI Taxonomy" id="2923279"/>
    <lineage>
        <taxon>Bacteria</taxon>
        <taxon>Pseudomonadati</taxon>
        <taxon>Pseudomonadota</taxon>
        <taxon>Gammaproteobacteria</taxon>
        <taxon>Cardiobacteriales</taxon>
        <taxon>Ignatzschineriaceae</taxon>
        <taxon>Ignatzschineria</taxon>
    </lineage>
</organism>
<sequence>MKRLFLLPVLIFGFSLACDQPYEEIEGIKIGCPYIGDLSKGTLKEDDERVTLYEYRLENSFFDSAEIEVVEGKIEGLSLLKIFNNLEALKRDRGILLGSLDKKWGEGVVIGDNEGLIVYVNKKPNSEYLGSIMVLSSFIESAGIFRVAYTSKLLTPEFD</sequence>